<comment type="caution">
    <text evidence="5">The sequence shown here is derived from an EMBL/GenBank/DDBJ whole genome shotgun (WGS) entry which is preliminary data.</text>
</comment>
<feature type="domain" description="LamG-like jellyroll fold" evidence="4">
    <location>
        <begin position="1307"/>
        <end position="1436"/>
    </location>
</feature>
<dbReference type="Pfam" id="PF10102">
    <property type="entry name" value="DUF2341"/>
    <property type="match status" value="1"/>
</dbReference>
<organism evidence="5 6">
    <name type="scientific">candidate division WWE3 bacterium</name>
    <dbReference type="NCBI Taxonomy" id="2053526"/>
    <lineage>
        <taxon>Bacteria</taxon>
        <taxon>Katanobacteria</taxon>
    </lineage>
</organism>
<evidence type="ECO:0000313" key="5">
    <source>
        <dbReference type="EMBL" id="HCQ40923.1"/>
    </source>
</evidence>
<feature type="compositionally biased region" description="Polar residues" evidence="3">
    <location>
        <begin position="1088"/>
        <end position="1099"/>
    </location>
</feature>
<evidence type="ECO:0000256" key="1">
    <source>
        <dbReference type="ARBA" id="ARBA00022729"/>
    </source>
</evidence>
<dbReference type="SMART" id="SM00560">
    <property type="entry name" value="LamGL"/>
    <property type="match status" value="5"/>
</dbReference>
<dbReference type="SUPFAM" id="SSF49899">
    <property type="entry name" value="Concanavalin A-like lectins/glucanases"/>
    <property type="match status" value="7"/>
</dbReference>
<dbReference type="Pfam" id="PF13385">
    <property type="entry name" value="Laminin_G_3"/>
    <property type="match status" value="6"/>
</dbReference>
<sequence>TETQVEIGANTTSTATSYTNLTDKKIWRYDSSKYSPAPTTYFEAVLSNDTAGQTSYVALYTDGAACSSQVTGSEISVTGTTWSWVRSNSISLSSGTDYTVCIKTSANTAKMTNAKIIMDQSDATNGVRDVELYQSQVNAIMTDADTTYTSSYKFTGFNPGIHASQITFEGGTFNYFYESTMKTSAGTGYARLYNSTAGTAITSGEITTSSTSYTRIRSGNITASMPSATGSFLIAQDLDTQAKNSATNTTSLANSWIIVQVSNLSNTSNTVYADLYNLTDGTSVTGSEVSTAAVQTITYLRSSPITLTTGKEYVVRTKTSSADSVPYYTYNAKIIMDQSDATNGVRDVEIVHAANAYKYTDSDSTYTQIYNFNLTPNYNMKGGNFVYFFESNLKTTGGTAYARLYNSSAGATITNSEITTNSTSLVRVRSAELSSYLPTAADSLDVQLRNSATNTTTTTGSSLIIQVTNLGDPNTYIALYSNATSCSSQVPGSEISTKPSDGTKRVVSQSISLSDGEYMVCTKASSGVTITLYNAKINHQQSNAQGITNLRTFRSLNTDLETQATATYTSKNGLNFYDPAQFTGTVTGSFDATVLATATTAYAQLYNVTTSGALTETEVSTTSTSYVRLQKSITTLPASESTLDVQIKNSSTNTTKTTASWLVLDIENILPAIVHDSTSNKLNGQLEGTTWESEQNCISGSCLEFDGVDDYVKVTDNPRLDFGASDSFTISMWFTLPYSTTNSRGLISKYESTGADGGYQIRVDANGKVVVEISDDNTTFPKDSVTSSVSYRDSKWHHVAAVKDGATSLKLYMDGVLEGTDSSIATAGALSNNDLLYMGDANDGTTGNWLGHIDEAKIYRYARTAQEIENELYGTNPGGSTSLGENAATKINNGLLAQWKLEETTADSCGTGVTDGCDNTNNGYDGYWNGNPTSGQGKIGNGLTMDGTGDALRVTPEGAKLPNTSLSTRIPITFDNSASAEDLTNFPVLVKLNSSRINYSKTQDAGQDIRFTDSDGTTLLNYEIEKWDETGTSFVWVKVPNIPAGATTDKIYMYFNDTSLSDGQNASGVWNSNYVVSQHMKETTGVTTYDSTSNANNGTKLAATEPNPTTSGQINGAQSFDGSNDYITLSSSVSGSIDQITVSAWVYANTQGEASDYRAVVSEAFTGDNNVEFELYLTGANHNLSAGFYSGSWTTVSDTVAFPLNQWVHVLATYDGHYIKVYKDSVLVKTSTDLNKPLPNGANGWRIGRRHDSGNAANMWDGLIDEVRISNTVRSGDWVEAIYKSEKDTLNTYGAEQPYIPNFNVSDQVSVTGWYYPTTLDNTTKYLTFGSGTTKSMYIKTDSVNAGKLLFSSNGTNEGTSSTTLSTNNWYQITLVGNSTETKLYINGELDSTVTNTTGISNLESFYIGNNDSLSTGGWIGKVDEVKLYNTALSASEIAAGYDTPKSPLAYYTFDQKNATGVFDISTNNNAGTWGGSTTNRYTLGKFGSAGIFDGTSDYVTTSDTPFDITGDFTLESWINLGTAGSAPYNIISKHGAAGSGGYSLFVDANGAVNCLTDNGTAEITSKTANSSVTSSSGWIHVSAVRNGTSCKIYINTEDRTSTAGTHTSLSANSSTLRLGSNVSGSGFFKGYMDEVKIYDYALAPKTLLIDYNAGHPVPGSPVGSAKGWWKMDEGYDNTAHNTGSSGSTNNGTITGAAWSQDGKFDRALDFDGTSDYVTVATGEIVDQNTVTIEAWIYPTSVNGAHDFTILAQNDNGAGYTTHNFGISGSSGKLLYDNELPASGVLNSNTSITANQWQYVAVVRNADSVTFYLNGVADGSGTGEARSSSAAIDNTLIGARYYSAAPQHQFAGKIDEVKIYNVALTASQVAQAYNRGKAMSFGALSTDTAGLPLNSAKSAYCVPGDATTCNAPVAEYNFDEKQGSYINDVSGNAHQGTLANSPAWTNGNIGGAVEFNGTNNYATIATGELVAQDAITVEAWIYPGKVTDASNAFTIFVQNDSGAGNATHLFAIDNTNGKLLYDNTGPAGGAINGNTALTPNTWNHVVFTRSGTSVNFYLNGMNDGSGTGESRASSADVDNTLIGARYYSAAPQHKFIGKISQLTVFDYARTASQIAWDHGKGSPSLWWKLDDCQGLVAQDSGVNNFDGTITIGASLSNTSEGSCSSGQSSQAWNNGTSGMINSSLHFDGTDDYITRGTGPSTYSMSLWVKPSSTTQSIVDLDGGTHTLTVSSGTISAGGFSSPTIYVDGYPTTTLSDTNWHQITVVTSTPFNTGTITLGKINTAYYTGQIDEFKLFSYPLTAIQVRDNFAKGVATFD</sequence>
<feature type="domain" description="LamG-like jellyroll fold" evidence="4">
    <location>
        <begin position="1138"/>
        <end position="1277"/>
    </location>
</feature>
<protein>
    <recommendedName>
        <fullName evidence="4">LamG-like jellyroll fold domain-containing protein</fullName>
    </recommendedName>
</protein>
<reference evidence="5 6" key="1">
    <citation type="journal article" date="2018" name="Nat. Biotechnol.">
        <title>A standardized bacterial taxonomy based on genome phylogeny substantially revises the tree of life.</title>
        <authorList>
            <person name="Parks D.H."/>
            <person name="Chuvochina M."/>
            <person name="Waite D.W."/>
            <person name="Rinke C."/>
            <person name="Skarshewski A."/>
            <person name="Chaumeil P.A."/>
            <person name="Hugenholtz P."/>
        </authorList>
    </citation>
    <scope>NUCLEOTIDE SEQUENCE [LARGE SCALE GENOMIC DNA]</scope>
    <source>
        <strain evidence="5">UBA12021</strain>
    </source>
</reference>
<feature type="region of interest" description="Disordered" evidence="3">
    <location>
        <begin position="1088"/>
        <end position="1110"/>
    </location>
</feature>
<proteinExistence type="predicted"/>
<feature type="domain" description="LamG-like jellyroll fold" evidence="4">
    <location>
        <begin position="1729"/>
        <end position="1867"/>
    </location>
</feature>
<feature type="non-terminal residue" evidence="5">
    <location>
        <position position="1"/>
    </location>
</feature>
<dbReference type="EMBL" id="DQFB01000007">
    <property type="protein sequence ID" value="HCQ40923.1"/>
    <property type="molecule type" value="Genomic_DNA"/>
</dbReference>
<feature type="domain" description="LamG-like jellyroll fold" evidence="4">
    <location>
        <begin position="1511"/>
        <end position="1646"/>
    </location>
</feature>
<accession>A0A656PNH7</accession>
<feature type="domain" description="LamG-like jellyroll fold" evidence="4">
    <location>
        <begin position="726"/>
        <end position="866"/>
    </location>
</feature>
<name>A0A656PNH7_UNCKA</name>
<dbReference type="Gene3D" id="2.60.120.200">
    <property type="match status" value="7"/>
</dbReference>
<dbReference type="InterPro" id="IPR018765">
    <property type="entry name" value="DUF2341"/>
</dbReference>
<dbReference type="Proteomes" id="UP000262056">
    <property type="component" value="Unassembled WGS sequence"/>
</dbReference>
<keyword evidence="2" id="KW-1015">Disulfide bond</keyword>
<evidence type="ECO:0000256" key="2">
    <source>
        <dbReference type="ARBA" id="ARBA00023157"/>
    </source>
</evidence>
<dbReference type="InterPro" id="IPR013320">
    <property type="entry name" value="ConA-like_dom_sf"/>
</dbReference>
<evidence type="ECO:0000313" key="6">
    <source>
        <dbReference type="Proteomes" id="UP000262056"/>
    </source>
</evidence>
<gene>
    <name evidence="5" type="ORF">DIU24_04475</name>
</gene>
<evidence type="ECO:0000256" key="3">
    <source>
        <dbReference type="SAM" id="MobiDB-lite"/>
    </source>
</evidence>
<dbReference type="InterPro" id="IPR006558">
    <property type="entry name" value="LamG-like"/>
</dbReference>
<dbReference type="PANTHER" id="PTHR42535:SF2">
    <property type="entry name" value="CHROMOSOME UNDETERMINED SCAFFOLD_146, WHOLE GENOME SHOTGUN SEQUENCE"/>
    <property type="match status" value="1"/>
</dbReference>
<dbReference type="PANTHER" id="PTHR42535">
    <property type="entry name" value="OOKINETE PROTEIN, PUTATIVE-RELATED"/>
    <property type="match status" value="1"/>
</dbReference>
<keyword evidence="1" id="KW-0732">Signal</keyword>
<evidence type="ECO:0000259" key="4">
    <source>
        <dbReference type="SMART" id="SM00560"/>
    </source>
</evidence>